<dbReference type="Proteomes" id="UP000014627">
    <property type="component" value="Unassembled WGS sequence"/>
</dbReference>
<name>A0ABP2X3G5_CHLPS</name>
<keyword evidence="1" id="KW-1133">Transmembrane helix</keyword>
<keyword evidence="1" id="KW-0812">Transmembrane</keyword>
<dbReference type="EMBL" id="ATLC01000052">
    <property type="protein sequence ID" value="EPJ27704.1"/>
    <property type="molecule type" value="Genomic_DNA"/>
</dbReference>
<sequence>MELVKNFLIIREFFISFLASAWCCWIFSAKRMRDRLIKNHGLF</sequence>
<evidence type="ECO:0000313" key="3">
    <source>
        <dbReference type="Proteomes" id="UP000014627"/>
    </source>
</evidence>
<keyword evidence="1" id="KW-0472">Membrane</keyword>
<gene>
    <name evidence="2" type="ORF">CP99DC5_0768</name>
</gene>
<organism evidence="2 3">
    <name type="scientific">Chlamydia psittaci 99DC5</name>
    <dbReference type="NCBI Taxonomy" id="1112251"/>
    <lineage>
        <taxon>Bacteria</taxon>
        <taxon>Pseudomonadati</taxon>
        <taxon>Chlamydiota</taxon>
        <taxon>Chlamydiia</taxon>
        <taxon>Chlamydiales</taxon>
        <taxon>Chlamydiaceae</taxon>
        <taxon>Chlamydia/Chlamydophila group</taxon>
        <taxon>Chlamydia</taxon>
    </lineage>
</organism>
<comment type="caution">
    <text evidence="2">The sequence shown here is derived from an EMBL/GenBank/DDBJ whole genome shotgun (WGS) entry which is preliminary data.</text>
</comment>
<reference evidence="2 3" key="1">
    <citation type="submission" date="2013-04" db="EMBL/GenBank/DDBJ databases">
        <title>Genome sequence of Chlamydia psittaci 99DC5.</title>
        <authorList>
            <person name="Huot-Creasy H."/>
            <person name="McCracken C.L."/>
            <person name="Humphries M."/>
            <person name="Sachse K."/>
            <person name="Laroucau K."/>
            <person name="Bavoil P."/>
            <person name="Myers G.S."/>
        </authorList>
    </citation>
    <scope>NUCLEOTIDE SEQUENCE [LARGE SCALE GENOMIC DNA]</scope>
    <source>
        <strain evidence="2 3">99DC5</strain>
    </source>
</reference>
<protein>
    <submittedName>
        <fullName evidence="2">Membrane protein</fullName>
    </submittedName>
</protein>
<evidence type="ECO:0000313" key="2">
    <source>
        <dbReference type="EMBL" id="EPJ27704.1"/>
    </source>
</evidence>
<evidence type="ECO:0000256" key="1">
    <source>
        <dbReference type="SAM" id="Phobius"/>
    </source>
</evidence>
<keyword evidence="3" id="KW-1185">Reference proteome</keyword>
<feature type="transmembrane region" description="Helical" evidence="1">
    <location>
        <begin position="6"/>
        <end position="28"/>
    </location>
</feature>
<proteinExistence type="predicted"/>
<accession>A0ABP2X3G5</accession>